<reference evidence="1 2" key="1">
    <citation type="submission" date="2023-02" db="EMBL/GenBank/DDBJ databases">
        <title>LHISI_Scaffold_Assembly.</title>
        <authorList>
            <person name="Stuart O.P."/>
            <person name="Cleave R."/>
            <person name="Magrath M.J.L."/>
            <person name="Mikheyev A.S."/>
        </authorList>
    </citation>
    <scope>NUCLEOTIDE SEQUENCE [LARGE SCALE GENOMIC DNA]</scope>
    <source>
        <strain evidence="1">Daus_M_001</strain>
        <tissue evidence="1">Leg muscle</tissue>
    </source>
</reference>
<organism evidence="1 2">
    <name type="scientific">Dryococelus australis</name>
    <dbReference type="NCBI Taxonomy" id="614101"/>
    <lineage>
        <taxon>Eukaryota</taxon>
        <taxon>Metazoa</taxon>
        <taxon>Ecdysozoa</taxon>
        <taxon>Arthropoda</taxon>
        <taxon>Hexapoda</taxon>
        <taxon>Insecta</taxon>
        <taxon>Pterygota</taxon>
        <taxon>Neoptera</taxon>
        <taxon>Polyneoptera</taxon>
        <taxon>Phasmatodea</taxon>
        <taxon>Verophasmatodea</taxon>
        <taxon>Anareolatae</taxon>
        <taxon>Phasmatidae</taxon>
        <taxon>Eurycanthinae</taxon>
        <taxon>Dryococelus</taxon>
    </lineage>
</organism>
<proteinExistence type="predicted"/>
<evidence type="ECO:0000313" key="1">
    <source>
        <dbReference type="EMBL" id="KAJ8885248.1"/>
    </source>
</evidence>
<protein>
    <submittedName>
        <fullName evidence="1">Uncharacterized protein</fullName>
    </submittedName>
</protein>
<keyword evidence="2" id="KW-1185">Reference proteome</keyword>
<dbReference type="EMBL" id="JARBHB010000004">
    <property type="protein sequence ID" value="KAJ8885248.1"/>
    <property type="molecule type" value="Genomic_DNA"/>
</dbReference>
<sequence>MLCLPGTLCEFMKAHMSHLKRYFPSIECAPHGSSDGLVDELSLRQPSVLLQHSLILCLT</sequence>
<evidence type="ECO:0000313" key="2">
    <source>
        <dbReference type="Proteomes" id="UP001159363"/>
    </source>
</evidence>
<dbReference type="Proteomes" id="UP001159363">
    <property type="component" value="Chromosome X"/>
</dbReference>
<gene>
    <name evidence="1" type="ORF">PR048_011445</name>
</gene>
<accession>A0ABQ9HMW5</accession>
<name>A0ABQ9HMW5_9NEOP</name>
<comment type="caution">
    <text evidence="1">The sequence shown here is derived from an EMBL/GenBank/DDBJ whole genome shotgun (WGS) entry which is preliminary data.</text>
</comment>